<protein>
    <submittedName>
        <fullName evidence="2">F-box protein CPR30-like</fullName>
    </submittedName>
</protein>
<evidence type="ECO:0000313" key="2">
    <source>
        <dbReference type="EMBL" id="TKR79103.1"/>
    </source>
</evidence>
<name>A0A4U5NAB9_POPAL</name>
<dbReference type="STRING" id="43335.A0A4U5NAB9"/>
<dbReference type="InterPro" id="IPR036047">
    <property type="entry name" value="F-box-like_dom_sf"/>
</dbReference>
<dbReference type="SMART" id="SM00256">
    <property type="entry name" value="FBOX"/>
    <property type="match status" value="1"/>
</dbReference>
<sequence>MRGKRWRSWVRPREGWHGGGDFEQLPSKIDIKMTGMPKDSITKDMVMQILLKLPVKSILRFRCASKSWNSLITSPGFMKNHLDKAKQLLLLRTENPVVSYSLHLDNDRVDMCSRLEFPIPNEAGLFDFIGCCNGVACLSSQYLQIDSSRRLVLWNPSIRKTLDLPAPSSWAAIDKTLLGLGYDAQSDDYKVARVVRLKGPEYADERPFAFQFYSLNSGSWNENADVSSSLANEDTLRSITLHGFGNPAIVNGVIHWLLHPRENNGMLALSFDLSNNSFGELMLPECFDPTERMAAMSISVFKDSLSFNVLKDYGGNYVCEVWLMNQYGARESWDKQYRIEMLDIARPVVFRSNGEILMAGYANSQLVSCDPQTREIHDMGLEVLLDDYADYFVESLALLDRSN</sequence>
<accession>A0A4U5NAB9</accession>
<dbReference type="AlphaFoldDB" id="A0A4U5NAB9"/>
<reference evidence="2" key="1">
    <citation type="submission" date="2018-10" db="EMBL/GenBank/DDBJ databases">
        <title>Population genomic analysis revealed the cold adaptation of white poplar.</title>
        <authorList>
            <person name="Liu Y.-J."/>
        </authorList>
    </citation>
    <scope>NUCLEOTIDE SEQUENCE [LARGE SCALE GENOMIC DNA]</scope>
    <source>
        <strain evidence="2">PAL-ZL1</strain>
    </source>
</reference>
<dbReference type="Pfam" id="PF07734">
    <property type="entry name" value="FBA_1"/>
    <property type="match status" value="1"/>
</dbReference>
<gene>
    <name evidence="2" type="ORF">D5086_0000276730</name>
</gene>
<dbReference type="PANTHER" id="PTHR31672">
    <property type="entry name" value="BNACNNG10540D PROTEIN"/>
    <property type="match status" value="1"/>
</dbReference>
<dbReference type="NCBIfam" id="TIGR01640">
    <property type="entry name" value="F_box_assoc_1"/>
    <property type="match status" value="1"/>
</dbReference>
<dbReference type="InterPro" id="IPR006527">
    <property type="entry name" value="F-box-assoc_dom_typ1"/>
</dbReference>
<dbReference type="EMBL" id="RCHU01001081">
    <property type="protein sequence ID" value="TKR79103.1"/>
    <property type="molecule type" value="Genomic_DNA"/>
</dbReference>
<organism evidence="2">
    <name type="scientific">Populus alba</name>
    <name type="common">White poplar</name>
    <dbReference type="NCBI Taxonomy" id="43335"/>
    <lineage>
        <taxon>Eukaryota</taxon>
        <taxon>Viridiplantae</taxon>
        <taxon>Streptophyta</taxon>
        <taxon>Embryophyta</taxon>
        <taxon>Tracheophyta</taxon>
        <taxon>Spermatophyta</taxon>
        <taxon>Magnoliopsida</taxon>
        <taxon>eudicotyledons</taxon>
        <taxon>Gunneridae</taxon>
        <taxon>Pentapetalae</taxon>
        <taxon>rosids</taxon>
        <taxon>fabids</taxon>
        <taxon>Malpighiales</taxon>
        <taxon>Salicaceae</taxon>
        <taxon>Saliceae</taxon>
        <taxon>Populus</taxon>
    </lineage>
</organism>
<evidence type="ECO:0000259" key="1">
    <source>
        <dbReference type="SMART" id="SM00256"/>
    </source>
</evidence>
<dbReference type="InterPro" id="IPR050796">
    <property type="entry name" value="SCF_F-box_component"/>
</dbReference>
<comment type="caution">
    <text evidence="2">The sequence shown here is derived from an EMBL/GenBank/DDBJ whole genome shotgun (WGS) entry which is preliminary data.</text>
</comment>
<dbReference type="InterPro" id="IPR017451">
    <property type="entry name" value="F-box-assoc_interact_dom"/>
</dbReference>
<dbReference type="Pfam" id="PF00646">
    <property type="entry name" value="F-box"/>
    <property type="match status" value="1"/>
</dbReference>
<dbReference type="CDD" id="cd22157">
    <property type="entry name" value="F-box_AtFBW1-like"/>
    <property type="match status" value="1"/>
</dbReference>
<feature type="domain" description="F-box" evidence="1">
    <location>
        <begin position="41"/>
        <end position="81"/>
    </location>
</feature>
<dbReference type="PANTHER" id="PTHR31672:SF13">
    <property type="entry name" value="F-BOX PROTEIN CPR30-LIKE"/>
    <property type="match status" value="1"/>
</dbReference>
<proteinExistence type="predicted"/>
<dbReference type="InterPro" id="IPR001810">
    <property type="entry name" value="F-box_dom"/>
</dbReference>
<dbReference type="SUPFAM" id="SSF81383">
    <property type="entry name" value="F-box domain"/>
    <property type="match status" value="1"/>
</dbReference>